<proteinExistence type="predicted"/>
<dbReference type="PANTHER" id="PTHR31014:SF0">
    <property type="entry name" value="MITOCHONDRIAL TRANSLATION SYSTEM COMPONENT PET127-RELATED"/>
    <property type="match status" value="1"/>
</dbReference>
<evidence type="ECO:0000256" key="1">
    <source>
        <dbReference type="SAM" id="MobiDB-lite"/>
    </source>
</evidence>
<feature type="compositionally biased region" description="Polar residues" evidence="1">
    <location>
        <begin position="206"/>
        <end position="218"/>
    </location>
</feature>
<dbReference type="GO" id="GO:0000964">
    <property type="term" value="P:mitochondrial RNA 5'-end processing"/>
    <property type="evidence" value="ECO:0007669"/>
    <property type="project" value="TreeGrafter"/>
</dbReference>
<sequence>MSPAARALLVQTSQRPRLALQSTGHIVVLARSDHICEHSRNDLGASASAAHICSRHFSRSASRSLAGSPKAAAPMVRLNRQVLPLQGFSSSRLSQMQGHNGSQPKSTSSKVNSRKAKLAARRASLSRPVAPRSRASVKRDAPASSFEDHFVPLKASPSSSKSHITSAEDLWFQDSLTPSSPSGLPAGSNAPSSGSKSPPPYAAQYPGSSYTSNLSRASRASGLAPHQLPRAPARRTLAPKEYASCQLVAPGHLTEEERIVWSAEENGRDRKGGWVGPDKAKDHWQETVGGKMSAMERPVEKVKPLREMHTPRLAHNLSRVLFNPGVHWLKDPRSGTYNFDPYLRHIPDVDLFDYDSLTPYLTSSVDPELRKITRRERAKYCGSTSSMTTAMSQIYFHLSGNRQPDLTGFSEGLKGTGWTFATRMPASIRLKKLQGKSEDGRPCFAIDQDKESSGEPEDSNYVLTQLGKSLEKLLTSPPDVYEKHLRINSDKLSPQERNRPESYHYARSGGIVMRSQLDCMDPRLPRQTFDLKTRAVHAVRLDRANWVESGGYRLRKLNGAYESFERELHDMVRSAFLKYFFQARIGHMDGIFVAHHSTLAIFGFQYIPLEEMATRIFGSMEMAEQSFRLSLAMLEEILDAATALFPGQGVKMTLEAHPHLQDALQVFVEPDFDAGSLKAAQARESQNSESDPDDEAFAVLSEAIDTTSAIQKELKKGPRTIAQLEVLMDRYLDGNLVRGPVDFSKLPGRSVDVRSENEILKRARDALKPVDWQVEWSINPQPHLSEATIRRNLEDVRARQQAFANLSLPNARALDDRDEELLQTLASNPDALKRFLEERSKGIGLPAAPGQSRSGPEASQAKDSHASSSTSTPSNGKGMPDAAPTSIFWKEATSDQINMRALARLGARDTALQEAEDRFDIWKPESPFRVHKQAYAKPASVTADDLATETPTRDPSLQAPTSAGES</sequence>
<feature type="compositionally biased region" description="Polar residues" evidence="1">
    <location>
        <begin position="949"/>
        <end position="966"/>
    </location>
</feature>
<dbReference type="AlphaFoldDB" id="A0A316VT60"/>
<feature type="region of interest" description="Disordered" evidence="1">
    <location>
        <begin position="173"/>
        <end position="230"/>
    </location>
</feature>
<dbReference type="STRING" id="1522189.A0A316VT60"/>
<dbReference type="Pfam" id="PF08634">
    <property type="entry name" value="Pet127"/>
    <property type="match status" value="1"/>
</dbReference>
<evidence type="ECO:0000313" key="2">
    <source>
        <dbReference type="EMBL" id="PWN40777.1"/>
    </source>
</evidence>
<keyword evidence="3" id="KW-1185">Reference proteome</keyword>
<dbReference type="PANTHER" id="PTHR31014">
    <property type="entry name" value="MITOCHONDRIAL TRANSLATION SYSTEM COMPONENT PET127-RELATED"/>
    <property type="match status" value="1"/>
</dbReference>
<dbReference type="InterPro" id="IPR013943">
    <property type="entry name" value="Pet127"/>
</dbReference>
<feature type="region of interest" description="Disordered" evidence="1">
    <location>
        <begin position="934"/>
        <end position="966"/>
    </location>
</feature>
<evidence type="ECO:0000313" key="3">
    <source>
        <dbReference type="Proteomes" id="UP000245783"/>
    </source>
</evidence>
<dbReference type="EMBL" id="KZ819407">
    <property type="protein sequence ID" value="PWN40777.1"/>
    <property type="molecule type" value="Genomic_DNA"/>
</dbReference>
<name>A0A316VT60_9BASI</name>
<dbReference type="GeneID" id="37038191"/>
<feature type="compositionally biased region" description="Low complexity" evidence="1">
    <location>
        <begin position="121"/>
        <end position="134"/>
    </location>
</feature>
<dbReference type="RefSeq" id="XP_025367937.1">
    <property type="nucleotide sequence ID" value="XM_025516321.1"/>
</dbReference>
<reference evidence="2 3" key="1">
    <citation type="journal article" date="2018" name="Mol. Biol. Evol.">
        <title>Broad Genomic Sampling Reveals a Smut Pathogenic Ancestry of the Fungal Clade Ustilaginomycotina.</title>
        <authorList>
            <person name="Kijpornyongpan T."/>
            <person name="Mondo S.J."/>
            <person name="Barry K."/>
            <person name="Sandor L."/>
            <person name="Lee J."/>
            <person name="Lipzen A."/>
            <person name="Pangilinan J."/>
            <person name="LaButti K."/>
            <person name="Hainaut M."/>
            <person name="Henrissat B."/>
            <person name="Grigoriev I.V."/>
            <person name="Spatafora J.W."/>
            <person name="Aime M.C."/>
        </authorList>
    </citation>
    <scope>NUCLEOTIDE SEQUENCE [LARGE SCALE GENOMIC DNA]</scope>
    <source>
        <strain evidence="2 3">MCA 4658</strain>
    </source>
</reference>
<accession>A0A316VT60</accession>
<dbReference type="OrthoDB" id="10249045at2759"/>
<feature type="region of interest" description="Disordered" evidence="1">
    <location>
        <begin position="843"/>
        <end position="883"/>
    </location>
</feature>
<protein>
    <submittedName>
        <fullName evidence="2">Pet127-domain-containing protein</fullName>
    </submittedName>
</protein>
<gene>
    <name evidence="2" type="ORF">IE81DRAFT_348938</name>
</gene>
<dbReference type="Proteomes" id="UP000245783">
    <property type="component" value="Unassembled WGS sequence"/>
</dbReference>
<organism evidence="2 3">
    <name type="scientific">Ceraceosorus guamensis</name>
    <dbReference type="NCBI Taxonomy" id="1522189"/>
    <lineage>
        <taxon>Eukaryota</taxon>
        <taxon>Fungi</taxon>
        <taxon>Dikarya</taxon>
        <taxon>Basidiomycota</taxon>
        <taxon>Ustilaginomycotina</taxon>
        <taxon>Exobasidiomycetes</taxon>
        <taxon>Ceraceosorales</taxon>
        <taxon>Ceraceosoraceae</taxon>
        <taxon>Ceraceosorus</taxon>
    </lineage>
</organism>
<feature type="region of interest" description="Disordered" evidence="1">
    <location>
        <begin position="92"/>
        <end position="144"/>
    </location>
</feature>
<feature type="compositionally biased region" description="Polar residues" evidence="1">
    <location>
        <begin position="92"/>
        <end position="111"/>
    </location>
</feature>
<dbReference type="GO" id="GO:0005740">
    <property type="term" value="C:mitochondrial envelope"/>
    <property type="evidence" value="ECO:0007669"/>
    <property type="project" value="TreeGrafter"/>
</dbReference>
<dbReference type="InParanoid" id="A0A316VT60"/>